<dbReference type="Proteomes" id="UP000263486">
    <property type="component" value="Unassembled WGS sequence"/>
</dbReference>
<comment type="caution">
    <text evidence="1">The sequence shown here is derived from an EMBL/GenBank/DDBJ whole genome shotgun (WGS) entry which is preliminary data.</text>
</comment>
<dbReference type="EMBL" id="QUAJ01000001">
    <property type="protein sequence ID" value="REI43277.1"/>
    <property type="molecule type" value="Genomic_DNA"/>
</dbReference>
<sequence length="199" mass="23110">MKEFLLKNNNLKIVEELSKSIPEAKAEIEFKFWNELKEEIGGSIGEYGFSLDNDQGVSEVNKIKNARNNKWSPLEMYYVYEDYFNENVLSIGVANAKADEDFYLFFQIFDKDVQEVGLKNIEEELLKKLTTLSLKTSSGATNLYKYCDTDFQYENKNFYKLQDEGKRKEVIKKIKDGLLEIAVHIDENRSEIGKILKGI</sequence>
<accession>A0ABX9KLK1</accession>
<name>A0ABX9KLK1_9FUSO</name>
<evidence type="ECO:0000313" key="2">
    <source>
        <dbReference type="Proteomes" id="UP000263486"/>
    </source>
</evidence>
<gene>
    <name evidence="1" type="ORF">DYH56_01080</name>
</gene>
<reference evidence="1 2" key="1">
    <citation type="submission" date="2018-08" db="EMBL/GenBank/DDBJ databases">
        <title>Draft genome sequence of Psychrilyobacter sp. strain SD5 isolated from Black Sea water.</title>
        <authorList>
            <person name="Yadav S."/>
            <person name="Villanueva L."/>
            <person name="Damste J.S.S."/>
        </authorList>
    </citation>
    <scope>NUCLEOTIDE SEQUENCE [LARGE SCALE GENOMIC DNA]</scope>
    <source>
        <strain evidence="1 2">SD5</strain>
    </source>
</reference>
<organism evidence="1 2">
    <name type="scientific">Psychrilyobacter piezotolerans</name>
    <dbReference type="NCBI Taxonomy" id="2293438"/>
    <lineage>
        <taxon>Bacteria</taxon>
        <taxon>Fusobacteriati</taxon>
        <taxon>Fusobacteriota</taxon>
        <taxon>Fusobacteriia</taxon>
        <taxon>Fusobacteriales</taxon>
        <taxon>Fusobacteriaceae</taxon>
        <taxon>Psychrilyobacter</taxon>
    </lineage>
</organism>
<keyword evidence="2" id="KW-1185">Reference proteome</keyword>
<protein>
    <submittedName>
        <fullName evidence="1">Uncharacterized protein</fullName>
    </submittedName>
</protein>
<evidence type="ECO:0000313" key="1">
    <source>
        <dbReference type="EMBL" id="REI43277.1"/>
    </source>
</evidence>
<proteinExistence type="predicted"/>
<dbReference type="RefSeq" id="WP_114640996.1">
    <property type="nucleotide sequence ID" value="NZ_JAACIO010000001.1"/>
</dbReference>